<comment type="caution">
    <text evidence="1">The sequence shown here is derived from an EMBL/GenBank/DDBJ whole genome shotgun (WGS) entry which is preliminary data.</text>
</comment>
<proteinExistence type="predicted"/>
<evidence type="ECO:0000313" key="2">
    <source>
        <dbReference type="Proteomes" id="UP000060630"/>
    </source>
</evidence>
<reference evidence="1 2" key="1">
    <citation type="submission" date="2015-11" db="EMBL/GenBank/DDBJ databases">
        <title>Expanding the genomic diversity of Burkholderia species for the development of highly accurate diagnostics.</title>
        <authorList>
            <person name="Sahl J."/>
            <person name="Keim P."/>
            <person name="Wagner D."/>
        </authorList>
    </citation>
    <scope>NUCLEOTIDE SEQUENCE [LARGE SCALE GENOMIC DNA]</scope>
    <source>
        <strain evidence="1 2">MSMB2087WGS</strain>
    </source>
</reference>
<dbReference type="AlphaFoldDB" id="A0A106QD18"/>
<evidence type="ECO:0000313" key="1">
    <source>
        <dbReference type="EMBL" id="KWA83992.1"/>
    </source>
</evidence>
<organism evidence="1 2">
    <name type="scientific">Burkholderia ubonensis</name>
    <dbReference type="NCBI Taxonomy" id="101571"/>
    <lineage>
        <taxon>Bacteria</taxon>
        <taxon>Pseudomonadati</taxon>
        <taxon>Pseudomonadota</taxon>
        <taxon>Betaproteobacteria</taxon>
        <taxon>Burkholderiales</taxon>
        <taxon>Burkholderiaceae</taxon>
        <taxon>Burkholderia</taxon>
        <taxon>Burkholderia cepacia complex</taxon>
    </lineage>
</organism>
<sequence length="74" mass="8265">MSNEHNIIWVNKSERKAGWPDFREQVFTGAFNEALDYVVTLAKEARFILGQILSSDGKVLATVAPQGNIRLSSE</sequence>
<protein>
    <submittedName>
        <fullName evidence="1">Uncharacterized protein</fullName>
    </submittedName>
</protein>
<dbReference type="EMBL" id="LPHD01000049">
    <property type="protein sequence ID" value="KWA83992.1"/>
    <property type="molecule type" value="Genomic_DNA"/>
</dbReference>
<accession>A0A106QD18</accession>
<name>A0A106QD18_9BURK</name>
<dbReference type="RefSeq" id="WP_157657724.1">
    <property type="nucleotide sequence ID" value="NZ_LPHD01000049.1"/>
</dbReference>
<dbReference type="Proteomes" id="UP000060630">
    <property type="component" value="Unassembled WGS sequence"/>
</dbReference>
<gene>
    <name evidence="1" type="ORF">WL29_21750</name>
</gene>